<feature type="domain" description="GH18" evidence="3">
    <location>
        <begin position="1"/>
        <end position="142"/>
    </location>
</feature>
<organism evidence="4 5">
    <name type="scientific">Acetivibrio straminisolvens JCM 21531</name>
    <dbReference type="NCBI Taxonomy" id="1294263"/>
    <lineage>
        <taxon>Bacteria</taxon>
        <taxon>Bacillati</taxon>
        <taxon>Bacillota</taxon>
        <taxon>Clostridia</taxon>
        <taxon>Eubacteriales</taxon>
        <taxon>Oscillospiraceae</taxon>
        <taxon>Acetivibrio</taxon>
    </lineage>
</organism>
<dbReference type="AlphaFoldDB" id="W4V4E4"/>
<evidence type="ECO:0000259" key="3">
    <source>
        <dbReference type="PROSITE" id="PS51910"/>
    </source>
</evidence>
<name>W4V4E4_9FIRM</name>
<dbReference type="EMBL" id="BAVR01000016">
    <property type="protein sequence ID" value="GAE88315.1"/>
    <property type="molecule type" value="Genomic_DNA"/>
</dbReference>
<sequence length="142" mass="16734">MKNEKGELINRAYSKYVDWAHSKGYQVWALLSNDFTDSEMTSKFLNNTDARDNLIKEILAYAALYKLDGINIDFENMYNSDRDVFTQFVREISPLLREQGLVVSVDVNDIKCYDKKALSEPVDYIMYMSYDQHWSTSLWQDR</sequence>
<keyword evidence="2" id="KW-0326">Glycosidase</keyword>
<evidence type="ECO:0000256" key="2">
    <source>
        <dbReference type="ARBA" id="ARBA00023295"/>
    </source>
</evidence>
<evidence type="ECO:0000313" key="4">
    <source>
        <dbReference type="EMBL" id="GAE88315.1"/>
    </source>
</evidence>
<reference evidence="4" key="1">
    <citation type="journal article" date="2014" name="Genome Announc.">
        <title>Draft Genome Sequence of Clostridium straminisolvens Strain JCM 21531T, Isolated from a Cellulose-Degrading Bacterial Community.</title>
        <authorList>
            <person name="Yuki M."/>
            <person name="Oshima K."/>
            <person name="Suda W."/>
            <person name="Sakamoto M."/>
            <person name="Kitamura K."/>
            <person name="Iida T."/>
            <person name="Hattori M."/>
            <person name="Ohkuma M."/>
        </authorList>
    </citation>
    <scope>NUCLEOTIDE SEQUENCE [LARGE SCALE GENOMIC DNA]</scope>
    <source>
        <strain evidence="4">JCM 21531</strain>
    </source>
</reference>
<dbReference type="InterPro" id="IPR017853">
    <property type="entry name" value="GH"/>
</dbReference>
<dbReference type="GO" id="GO:0016798">
    <property type="term" value="F:hydrolase activity, acting on glycosyl bonds"/>
    <property type="evidence" value="ECO:0007669"/>
    <property type="project" value="UniProtKB-KW"/>
</dbReference>
<dbReference type="PANTHER" id="PTHR46290">
    <property type="entry name" value="DI-N-ACETYLCHITOBIASE"/>
    <property type="match status" value="1"/>
</dbReference>
<keyword evidence="5" id="KW-1185">Reference proteome</keyword>
<dbReference type="STRING" id="1294263.JCM21531_1750"/>
<dbReference type="InterPro" id="IPR001223">
    <property type="entry name" value="Glyco_hydro18_cat"/>
</dbReference>
<dbReference type="InterPro" id="IPR051887">
    <property type="entry name" value="GH18_Domain-Containing"/>
</dbReference>
<protein>
    <submittedName>
        <fullName evidence="4">Spore peptidoglycan hydrolase</fullName>
    </submittedName>
</protein>
<dbReference type="GO" id="GO:0009313">
    <property type="term" value="P:oligosaccharide catabolic process"/>
    <property type="evidence" value="ECO:0007669"/>
    <property type="project" value="TreeGrafter"/>
</dbReference>
<accession>W4V4E4</accession>
<comment type="caution">
    <text evidence="4">The sequence shown here is derived from an EMBL/GenBank/DDBJ whole genome shotgun (WGS) entry which is preliminary data.</text>
</comment>
<dbReference type="Gene3D" id="3.20.20.80">
    <property type="entry name" value="Glycosidases"/>
    <property type="match status" value="1"/>
</dbReference>
<evidence type="ECO:0000313" key="5">
    <source>
        <dbReference type="Proteomes" id="UP000019109"/>
    </source>
</evidence>
<dbReference type="PANTHER" id="PTHR46290:SF1">
    <property type="entry name" value="DI-N-ACETYLCHITOBIASE"/>
    <property type="match status" value="1"/>
</dbReference>
<gene>
    <name evidence="4" type="ORF">JCM21531_1750</name>
</gene>
<dbReference type="Proteomes" id="UP000019109">
    <property type="component" value="Unassembled WGS sequence"/>
</dbReference>
<evidence type="ECO:0000256" key="1">
    <source>
        <dbReference type="ARBA" id="ARBA00022801"/>
    </source>
</evidence>
<dbReference type="PROSITE" id="PS51910">
    <property type="entry name" value="GH18_2"/>
    <property type="match status" value="1"/>
</dbReference>
<dbReference type="RefSeq" id="WP_279378989.1">
    <property type="nucleotide sequence ID" value="NZ_BAVR01000016.1"/>
</dbReference>
<proteinExistence type="predicted"/>
<keyword evidence="1 4" id="KW-0378">Hydrolase</keyword>
<dbReference type="SUPFAM" id="SSF51445">
    <property type="entry name" value="(Trans)glycosidases"/>
    <property type="match status" value="1"/>
</dbReference>
<dbReference type="Pfam" id="PF00704">
    <property type="entry name" value="Glyco_hydro_18"/>
    <property type="match status" value="1"/>
</dbReference>